<dbReference type="InterPro" id="IPR023753">
    <property type="entry name" value="FAD/NAD-binding_dom"/>
</dbReference>
<evidence type="ECO:0000256" key="1">
    <source>
        <dbReference type="ARBA" id="ARBA00011738"/>
    </source>
</evidence>
<comment type="subunit">
    <text evidence="1 6">Homodimer.</text>
</comment>
<keyword evidence="4 6" id="KW-0521">NADP</keyword>
<keyword evidence="2 6" id="KW-0285">Flavoprotein</keyword>
<evidence type="ECO:0000259" key="7">
    <source>
        <dbReference type="Pfam" id="PF07992"/>
    </source>
</evidence>
<dbReference type="GO" id="GO:0050660">
    <property type="term" value="F:flavin adenine dinucleotide binding"/>
    <property type="evidence" value="ECO:0007669"/>
    <property type="project" value="UniProtKB-UniRule"/>
</dbReference>
<evidence type="ECO:0000256" key="6">
    <source>
        <dbReference type="HAMAP-Rule" id="MF_01685"/>
    </source>
</evidence>
<feature type="binding site" evidence="6">
    <location>
        <position position="33"/>
    </location>
    <ligand>
        <name>FAD</name>
        <dbReference type="ChEBI" id="CHEBI:57692"/>
    </ligand>
</feature>
<dbReference type="Pfam" id="PF07992">
    <property type="entry name" value="Pyr_redox_2"/>
    <property type="match status" value="1"/>
</dbReference>
<dbReference type="RefSeq" id="WP_160839762.1">
    <property type="nucleotide sequence ID" value="NZ_WMET01000007.1"/>
</dbReference>
<dbReference type="EMBL" id="WMET01000007">
    <property type="protein sequence ID" value="MYL21824.1"/>
    <property type="molecule type" value="Genomic_DNA"/>
</dbReference>
<feature type="binding site" evidence="6">
    <location>
        <position position="41"/>
    </location>
    <ligand>
        <name>FAD</name>
        <dbReference type="ChEBI" id="CHEBI:57692"/>
    </ligand>
</feature>
<comment type="catalytic activity">
    <reaction evidence="6">
        <text>2 reduced [2Fe-2S]-[ferredoxin] + NADP(+) + H(+) = 2 oxidized [2Fe-2S]-[ferredoxin] + NADPH</text>
        <dbReference type="Rhea" id="RHEA:20125"/>
        <dbReference type="Rhea" id="RHEA-COMP:10000"/>
        <dbReference type="Rhea" id="RHEA-COMP:10001"/>
        <dbReference type="ChEBI" id="CHEBI:15378"/>
        <dbReference type="ChEBI" id="CHEBI:33737"/>
        <dbReference type="ChEBI" id="CHEBI:33738"/>
        <dbReference type="ChEBI" id="CHEBI:57783"/>
        <dbReference type="ChEBI" id="CHEBI:58349"/>
        <dbReference type="EC" id="1.18.1.2"/>
    </reaction>
</comment>
<protein>
    <recommendedName>
        <fullName evidence="6">Ferredoxin--NADP reductase</fullName>
        <shortName evidence="6">FNR</shortName>
        <shortName evidence="6">Fd-NADP(+) reductase</shortName>
        <ecNumber evidence="6">1.18.1.2</ecNumber>
    </recommendedName>
</protein>
<dbReference type="GO" id="GO:0050661">
    <property type="term" value="F:NADP binding"/>
    <property type="evidence" value="ECO:0007669"/>
    <property type="project" value="UniProtKB-UniRule"/>
</dbReference>
<reference evidence="8 9" key="1">
    <citation type="submission" date="2019-11" db="EMBL/GenBank/DDBJ databases">
        <title>Genome sequences of 17 halophilic strains isolated from different environments.</title>
        <authorList>
            <person name="Furrow R.E."/>
        </authorList>
    </citation>
    <scope>NUCLEOTIDE SEQUENCE [LARGE SCALE GENOMIC DNA]</scope>
    <source>
        <strain evidence="8 9">22511_23_Filter</strain>
    </source>
</reference>
<feature type="binding site" evidence="6">
    <location>
        <position position="46"/>
    </location>
    <ligand>
        <name>FAD</name>
        <dbReference type="ChEBI" id="CHEBI:57692"/>
    </ligand>
</feature>
<dbReference type="Proteomes" id="UP000460949">
    <property type="component" value="Unassembled WGS sequence"/>
</dbReference>
<dbReference type="Gene3D" id="3.50.50.60">
    <property type="entry name" value="FAD/NAD(P)-binding domain"/>
    <property type="match status" value="2"/>
</dbReference>
<accession>A0A845E831</accession>
<comment type="cofactor">
    <cofactor evidence="6">
        <name>FAD</name>
        <dbReference type="ChEBI" id="CHEBI:57692"/>
    </cofactor>
    <text evidence="6">Binds 1 FAD per subunit.</text>
</comment>
<dbReference type="PRINTS" id="PR00368">
    <property type="entry name" value="FADPNR"/>
</dbReference>
<comment type="similarity">
    <text evidence="6">Belongs to the ferredoxin--NADP reductase type 2 family.</text>
</comment>
<feature type="domain" description="FAD/NAD(P)-binding" evidence="7">
    <location>
        <begin position="4"/>
        <end position="294"/>
    </location>
</feature>
<evidence type="ECO:0000313" key="9">
    <source>
        <dbReference type="Proteomes" id="UP000460949"/>
    </source>
</evidence>
<dbReference type="HAMAP" id="MF_01685">
    <property type="entry name" value="FENR2"/>
    <property type="match status" value="1"/>
</dbReference>
<dbReference type="PANTHER" id="PTHR48105">
    <property type="entry name" value="THIOREDOXIN REDUCTASE 1-RELATED-RELATED"/>
    <property type="match status" value="1"/>
</dbReference>
<feature type="binding site" evidence="6">
    <location>
        <position position="121"/>
    </location>
    <ligand>
        <name>FAD</name>
        <dbReference type="ChEBI" id="CHEBI:57692"/>
    </ligand>
</feature>
<evidence type="ECO:0000256" key="5">
    <source>
        <dbReference type="ARBA" id="ARBA00023002"/>
    </source>
</evidence>
<dbReference type="SUPFAM" id="SSF51905">
    <property type="entry name" value="FAD/NAD(P)-binding domain"/>
    <property type="match status" value="1"/>
</dbReference>
<dbReference type="InterPro" id="IPR036188">
    <property type="entry name" value="FAD/NAD-bd_sf"/>
</dbReference>
<feature type="binding site" evidence="6">
    <location>
        <position position="86"/>
    </location>
    <ligand>
        <name>FAD</name>
        <dbReference type="ChEBI" id="CHEBI:57692"/>
    </ligand>
</feature>
<dbReference type="InterPro" id="IPR050097">
    <property type="entry name" value="Ferredoxin-NADP_redctase_2"/>
</dbReference>
<dbReference type="InterPro" id="IPR022890">
    <property type="entry name" value="Fd--NADP_Rdtase_type_2"/>
</dbReference>
<keyword evidence="5 6" id="KW-0560">Oxidoreductase</keyword>
<dbReference type="GO" id="GO:0004324">
    <property type="term" value="F:ferredoxin-NADP+ reductase activity"/>
    <property type="evidence" value="ECO:0007669"/>
    <property type="project" value="UniProtKB-UniRule"/>
</dbReference>
<evidence type="ECO:0000256" key="4">
    <source>
        <dbReference type="ARBA" id="ARBA00022857"/>
    </source>
</evidence>
<evidence type="ECO:0000256" key="2">
    <source>
        <dbReference type="ARBA" id="ARBA00022630"/>
    </source>
</evidence>
<feature type="binding site" evidence="6">
    <location>
        <position position="14"/>
    </location>
    <ligand>
        <name>FAD</name>
        <dbReference type="ChEBI" id="CHEBI:57692"/>
    </ligand>
</feature>
<dbReference type="EC" id="1.18.1.2" evidence="6"/>
<sequence>MEMYDVTIIGGGTTGLYAAFYSGMRGLKTKVIEDQPETGGKVSFFYPEKQIYDVGGFPGISGEELAANVEKQAQSTSPALVTGVKVQSLQKQEDGAFLLVTNDGGSHYTRTVLIASGLGTFQMQPLQVDGAAAYEGRQIHYTVKNKEKYKGLKTAVVSNNRVGIDWSLALEGTADEVTLINRNNAFRAVYEKDEENLQASSVHVQYNRTIHRVKEEGGRMTGVILSDGTEIPLDHLLVYEGLQMEKSVYEEWGVHTDKGRIPVETDMCTNIPGVFAAGDAVVYPSKTMLIASGFNEAMAAINSAATYLDPEAKSQVYSTVIYKYTDH</sequence>
<keyword evidence="3 6" id="KW-0274">FAD</keyword>
<feature type="binding site" evidence="6">
    <location>
        <position position="319"/>
    </location>
    <ligand>
        <name>FAD</name>
        <dbReference type="ChEBI" id="CHEBI:57692"/>
    </ligand>
</feature>
<feature type="binding site" evidence="6">
    <location>
        <position position="279"/>
    </location>
    <ligand>
        <name>FAD</name>
        <dbReference type="ChEBI" id="CHEBI:57692"/>
    </ligand>
</feature>
<comment type="caution">
    <text evidence="8">The sequence shown here is derived from an EMBL/GenBank/DDBJ whole genome shotgun (WGS) entry which is preliminary data.</text>
</comment>
<name>A0A845E831_9BACI</name>
<gene>
    <name evidence="8" type="ORF">GLW04_18205</name>
</gene>
<organism evidence="8 9">
    <name type="scientific">Halobacillus litoralis</name>
    <dbReference type="NCBI Taxonomy" id="45668"/>
    <lineage>
        <taxon>Bacteria</taxon>
        <taxon>Bacillati</taxon>
        <taxon>Bacillota</taxon>
        <taxon>Bacilli</taxon>
        <taxon>Bacillales</taxon>
        <taxon>Bacillaceae</taxon>
        <taxon>Halobacillus</taxon>
    </lineage>
</organism>
<dbReference type="AlphaFoldDB" id="A0A845E831"/>
<proteinExistence type="inferred from homology"/>
<evidence type="ECO:0000256" key="3">
    <source>
        <dbReference type="ARBA" id="ARBA00022827"/>
    </source>
</evidence>
<evidence type="ECO:0000313" key="8">
    <source>
        <dbReference type="EMBL" id="MYL21824.1"/>
    </source>
</evidence>
<dbReference type="PRINTS" id="PR00469">
    <property type="entry name" value="PNDRDTASEII"/>
</dbReference>